<dbReference type="EMBL" id="NMUH01004396">
    <property type="protein sequence ID" value="MQM09504.1"/>
    <property type="molecule type" value="Genomic_DNA"/>
</dbReference>
<protein>
    <submittedName>
        <fullName evidence="2">Uncharacterized protein</fullName>
    </submittedName>
</protein>
<evidence type="ECO:0000313" key="2">
    <source>
        <dbReference type="EMBL" id="MQM09504.1"/>
    </source>
</evidence>
<dbReference type="AlphaFoldDB" id="A0A843WZF7"/>
<dbReference type="Proteomes" id="UP000652761">
    <property type="component" value="Unassembled WGS sequence"/>
</dbReference>
<organism evidence="2 3">
    <name type="scientific">Colocasia esculenta</name>
    <name type="common">Wild taro</name>
    <name type="synonym">Arum esculentum</name>
    <dbReference type="NCBI Taxonomy" id="4460"/>
    <lineage>
        <taxon>Eukaryota</taxon>
        <taxon>Viridiplantae</taxon>
        <taxon>Streptophyta</taxon>
        <taxon>Embryophyta</taxon>
        <taxon>Tracheophyta</taxon>
        <taxon>Spermatophyta</taxon>
        <taxon>Magnoliopsida</taxon>
        <taxon>Liliopsida</taxon>
        <taxon>Araceae</taxon>
        <taxon>Aroideae</taxon>
        <taxon>Colocasieae</taxon>
        <taxon>Colocasia</taxon>
    </lineage>
</organism>
<comment type="caution">
    <text evidence="2">The sequence shown here is derived from an EMBL/GenBank/DDBJ whole genome shotgun (WGS) entry which is preliminary data.</text>
</comment>
<evidence type="ECO:0000256" key="1">
    <source>
        <dbReference type="SAM" id="MobiDB-lite"/>
    </source>
</evidence>
<feature type="compositionally biased region" description="Basic and acidic residues" evidence="1">
    <location>
        <begin position="158"/>
        <end position="172"/>
    </location>
</feature>
<reference evidence="2" key="1">
    <citation type="submission" date="2017-07" db="EMBL/GenBank/DDBJ databases">
        <title>Taro Niue Genome Assembly and Annotation.</title>
        <authorList>
            <person name="Atibalentja N."/>
            <person name="Keating K."/>
            <person name="Fields C.J."/>
        </authorList>
    </citation>
    <scope>NUCLEOTIDE SEQUENCE</scope>
    <source>
        <strain evidence="2">Niue_2</strain>
        <tissue evidence="2">Leaf</tissue>
    </source>
</reference>
<accession>A0A843WZF7</accession>
<proteinExistence type="predicted"/>
<gene>
    <name evidence="2" type="ORF">Taro_042376</name>
</gene>
<keyword evidence="3" id="KW-1185">Reference proteome</keyword>
<feature type="region of interest" description="Disordered" evidence="1">
    <location>
        <begin position="149"/>
        <end position="172"/>
    </location>
</feature>
<evidence type="ECO:0000313" key="3">
    <source>
        <dbReference type="Proteomes" id="UP000652761"/>
    </source>
</evidence>
<sequence>MSGWQVGQSDLSGCRGAQGGHVLVAVWAAIMIPLVSRRPAPSRSRGQRLKALAGSPFPSFPFFPSLQHSEEESFPLRRSSSSGLAERRQFMRNGGASPCVGDPGMWHPCGQTSYWCRDCRAHRDTRGGVAPVGRDLIAAHEAVAIRVSRPGCPSRQGSSRDARPCRDRVVAT</sequence>
<name>A0A843WZF7_COLES</name>